<reference evidence="1" key="1">
    <citation type="submission" date="2022-07" db="EMBL/GenBank/DDBJ databases">
        <authorList>
            <person name="Otstavnykh N."/>
            <person name="Isaeva M."/>
            <person name="Bystritskaya E."/>
        </authorList>
    </citation>
    <scope>NUCLEOTIDE SEQUENCE</scope>
    <source>
        <strain evidence="1">10Alg 79</strain>
    </source>
</reference>
<evidence type="ECO:0000313" key="1">
    <source>
        <dbReference type="EMBL" id="MDQ2095374.1"/>
    </source>
</evidence>
<dbReference type="RefSeq" id="WP_317626994.1">
    <property type="nucleotide sequence ID" value="NZ_JANFFA010000004.1"/>
</dbReference>
<evidence type="ECO:0008006" key="3">
    <source>
        <dbReference type="Google" id="ProtNLM"/>
    </source>
</evidence>
<dbReference type="Proteomes" id="UP001227162">
    <property type="component" value="Unassembled WGS sequence"/>
</dbReference>
<comment type="caution">
    <text evidence="1">The sequence shown here is derived from an EMBL/GenBank/DDBJ whole genome shotgun (WGS) entry which is preliminary data.</text>
</comment>
<gene>
    <name evidence="1" type="ORF">NOI20_14745</name>
</gene>
<evidence type="ECO:0000313" key="2">
    <source>
        <dbReference type="Proteomes" id="UP001227162"/>
    </source>
</evidence>
<protein>
    <recommendedName>
        <fullName evidence="3">Lipoprotein</fullName>
    </recommendedName>
</protein>
<proteinExistence type="predicted"/>
<keyword evidence="2" id="KW-1185">Reference proteome</keyword>
<organism evidence="1 2">
    <name type="scientific">Rhodalgimonas zhirmunskyi</name>
    <dbReference type="NCBI Taxonomy" id="2964767"/>
    <lineage>
        <taxon>Bacteria</taxon>
        <taxon>Pseudomonadati</taxon>
        <taxon>Pseudomonadota</taxon>
        <taxon>Alphaproteobacteria</taxon>
        <taxon>Rhodobacterales</taxon>
        <taxon>Roseobacteraceae</taxon>
        <taxon>Rhodalgimonas</taxon>
    </lineage>
</organism>
<sequence length="117" mass="12886">MMMRNGVHILLVTAVGLSLAGCAKLKREKGVLFDGKAFRTKVAQVDEDRADFVVTVFKASQSIEGAREAARWSATRYCIQQYGDSGKEWVGAGPDSEGAQLTLRDDQLQFRGRCTGW</sequence>
<dbReference type="EMBL" id="JANFFA010000004">
    <property type="protein sequence ID" value="MDQ2095374.1"/>
    <property type="molecule type" value="Genomic_DNA"/>
</dbReference>
<dbReference type="PROSITE" id="PS51257">
    <property type="entry name" value="PROKAR_LIPOPROTEIN"/>
    <property type="match status" value="1"/>
</dbReference>
<name>A0AAJ1X6M8_9RHOB</name>
<accession>A0AAJ1X6M8</accession>
<dbReference type="AlphaFoldDB" id="A0AAJ1X6M8"/>
<reference evidence="1" key="2">
    <citation type="submission" date="2023-04" db="EMBL/GenBank/DDBJ databases">
        <title>'Rhodoalgimonas zhirmunskyi' gen. nov., isolated from a red alga.</title>
        <authorList>
            <person name="Nedashkovskaya O.I."/>
            <person name="Otstavnykh N.Y."/>
            <person name="Bystritskaya E.P."/>
            <person name="Balabanova L.A."/>
            <person name="Isaeva M.P."/>
        </authorList>
    </citation>
    <scope>NUCLEOTIDE SEQUENCE</scope>
    <source>
        <strain evidence="1">10Alg 79</strain>
    </source>
</reference>